<keyword evidence="1" id="KW-0812">Transmembrane</keyword>
<organism evidence="2 3">
    <name type="scientific">Vibrio xiamenensis</name>
    <dbReference type="NCBI Taxonomy" id="861298"/>
    <lineage>
        <taxon>Bacteria</taxon>
        <taxon>Pseudomonadati</taxon>
        <taxon>Pseudomonadota</taxon>
        <taxon>Gammaproteobacteria</taxon>
        <taxon>Vibrionales</taxon>
        <taxon>Vibrionaceae</taxon>
        <taxon>Vibrio</taxon>
    </lineage>
</organism>
<gene>
    <name evidence="2" type="ORF">SAMN04488136_10911</name>
</gene>
<dbReference type="AlphaFoldDB" id="A0A1G7ZX36"/>
<dbReference type="EMBL" id="FNDD01000009">
    <property type="protein sequence ID" value="SDH13259.1"/>
    <property type="molecule type" value="Genomic_DNA"/>
</dbReference>
<dbReference type="STRING" id="861298.SAMN04488136_10911"/>
<feature type="transmembrane region" description="Helical" evidence="1">
    <location>
        <begin position="68"/>
        <end position="89"/>
    </location>
</feature>
<dbReference type="Proteomes" id="UP000198854">
    <property type="component" value="Unassembled WGS sequence"/>
</dbReference>
<evidence type="ECO:0000313" key="2">
    <source>
        <dbReference type="EMBL" id="SDH13259.1"/>
    </source>
</evidence>
<feature type="transmembrane region" description="Helical" evidence="1">
    <location>
        <begin position="36"/>
        <end position="56"/>
    </location>
</feature>
<keyword evidence="1" id="KW-0472">Membrane</keyword>
<evidence type="ECO:0000313" key="3">
    <source>
        <dbReference type="Proteomes" id="UP000198854"/>
    </source>
</evidence>
<feature type="transmembrane region" description="Helical" evidence="1">
    <location>
        <begin position="9"/>
        <end position="30"/>
    </location>
</feature>
<dbReference type="RefSeq" id="WP_093272555.1">
    <property type="nucleotide sequence ID" value="NZ_FNDD01000009.1"/>
</dbReference>
<sequence>MIKRKRRWLAWLTLANYMLLIATLCIELHIGAYTGFMLYLALLAYNYFLVRLVIALPKGTLKLRQHSYLIIPLALSVGFSSLFSIAYFWR</sequence>
<keyword evidence="1" id="KW-1133">Transmembrane helix</keyword>
<evidence type="ECO:0000256" key="1">
    <source>
        <dbReference type="SAM" id="Phobius"/>
    </source>
</evidence>
<name>A0A1G7ZX36_9VIBR</name>
<reference evidence="2 3" key="1">
    <citation type="submission" date="2016-10" db="EMBL/GenBank/DDBJ databases">
        <authorList>
            <person name="de Groot N.N."/>
        </authorList>
    </citation>
    <scope>NUCLEOTIDE SEQUENCE [LARGE SCALE GENOMIC DNA]</scope>
    <source>
        <strain evidence="2 3">CGMCC 1.10228</strain>
    </source>
</reference>
<proteinExistence type="predicted"/>
<keyword evidence="3" id="KW-1185">Reference proteome</keyword>
<dbReference type="OrthoDB" id="5906728at2"/>
<accession>A0A1G7ZX36</accession>
<protein>
    <submittedName>
        <fullName evidence="2">Uncharacterized protein</fullName>
    </submittedName>
</protein>